<feature type="transmembrane region" description="Helical" evidence="2">
    <location>
        <begin position="78"/>
        <end position="98"/>
    </location>
</feature>
<dbReference type="PROSITE" id="PS51257">
    <property type="entry name" value="PROKAR_LIPOPROTEIN"/>
    <property type="match status" value="1"/>
</dbReference>
<feature type="transmembrane region" description="Helical" evidence="2">
    <location>
        <begin position="20"/>
        <end position="44"/>
    </location>
</feature>
<feature type="transmembrane region" description="Helical" evidence="2">
    <location>
        <begin position="110"/>
        <end position="134"/>
    </location>
</feature>
<dbReference type="InterPro" id="IPR030417">
    <property type="entry name" value="MS4A"/>
</dbReference>
<protein>
    <submittedName>
        <fullName evidence="3">Uncharacterized protein</fullName>
    </submittedName>
</protein>
<accession>A0A8B6C0P6</accession>
<dbReference type="PANTHER" id="PTHR23320">
    <property type="entry name" value="MEMBRANE-SPANNING 4-DOMAINS SUBFAMILY A MS4A -RELATED"/>
    <property type="match status" value="1"/>
</dbReference>
<organism evidence="3 4">
    <name type="scientific">Mytilus galloprovincialis</name>
    <name type="common">Mediterranean mussel</name>
    <dbReference type="NCBI Taxonomy" id="29158"/>
    <lineage>
        <taxon>Eukaryota</taxon>
        <taxon>Metazoa</taxon>
        <taxon>Spiralia</taxon>
        <taxon>Lophotrochozoa</taxon>
        <taxon>Mollusca</taxon>
        <taxon>Bivalvia</taxon>
        <taxon>Autobranchia</taxon>
        <taxon>Pteriomorphia</taxon>
        <taxon>Mytilida</taxon>
        <taxon>Mytiloidea</taxon>
        <taxon>Mytilidae</taxon>
        <taxon>Mytilinae</taxon>
        <taxon>Mytilus</taxon>
    </lineage>
</organism>
<gene>
    <name evidence="3" type="ORF">MGAL_10B046045</name>
</gene>
<reference evidence="3" key="1">
    <citation type="submission" date="2018-11" db="EMBL/GenBank/DDBJ databases">
        <authorList>
            <person name="Alioto T."/>
            <person name="Alioto T."/>
        </authorList>
    </citation>
    <scope>NUCLEOTIDE SEQUENCE</scope>
</reference>
<proteinExistence type="predicted"/>
<evidence type="ECO:0000313" key="4">
    <source>
        <dbReference type="Proteomes" id="UP000596742"/>
    </source>
</evidence>
<keyword evidence="2" id="KW-1133">Transmembrane helix</keyword>
<keyword evidence="2" id="KW-0472">Membrane</keyword>
<keyword evidence="4" id="KW-1185">Reference proteome</keyword>
<dbReference type="EMBL" id="UYJE01001057">
    <property type="protein sequence ID" value="VDH98776.1"/>
    <property type="molecule type" value="Genomic_DNA"/>
</dbReference>
<dbReference type="AlphaFoldDB" id="A0A8B6C0P6"/>
<name>A0A8B6C0P6_MYTGA</name>
<evidence type="ECO:0000313" key="3">
    <source>
        <dbReference type="EMBL" id="VDH98776.1"/>
    </source>
</evidence>
<dbReference type="PANTHER" id="PTHR23320:SF165">
    <property type="entry name" value="MARVEL DOMAIN-CONTAINING PROTEIN"/>
    <property type="match status" value="1"/>
</dbReference>
<dbReference type="Proteomes" id="UP000596742">
    <property type="component" value="Unassembled WGS sequence"/>
</dbReference>
<feature type="compositionally biased region" description="Basic and acidic residues" evidence="1">
    <location>
        <begin position="188"/>
        <end position="215"/>
    </location>
</feature>
<sequence>MKYLIKPRSSTAKERLGYSFKGFGSIQVLLGLGCMIVGSVAIGIDKKSLDKSVQRYEAEKISNGTSFDVNYVVLGLDVSAVVCALWVLVTGAVPVCMARNNEYNLIKTKVVFMVFSIISASLFVPIIIGAAVATHVLRDSHVGLTAALGVFGLLEFIVSIASSVYCCVSPWVACKLEKKNKEKKKEKKNKENGSYEKQIDKEELPENTPDCKKENIGLSCDISEKNKKQIRRCKTSTEH</sequence>
<dbReference type="OrthoDB" id="6124328at2759"/>
<feature type="transmembrane region" description="Helical" evidence="2">
    <location>
        <begin position="146"/>
        <end position="174"/>
    </location>
</feature>
<feature type="region of interest" description="Disordered" evidence="1">
    <location>
        <begin position="182"/>
        <end position="215"/>
    </location>
</feature>
<keyword evidence="2" id="KW-0812">Transmembrane</keyword>
<evidence type="ECO:0000256" key="2">
    <source>
        <dbReference type="SAM" id="Phobius"/>
    </source>
</evidence>
<comment type="caution">
    <text evidence="3">The sequence shown here is derived from an EMBL/GenBank/DDBJ whole genome shotgun (WGS) entry which is preliminary data.</text>
</comment>
<evidence type="ECO:0000256" key="1">
    <source>
        <dbReference type="SAM" id="MobiDB-lite"/>
    </source>
</evidence>